<dbReference type="FunFam" id="2.40.10.10:FF:000005">
    <property type="entry name" value="Serine protease 37"/>
    <property type="match status" value="1"/>
</dbReference>
<dbReference type="AlphaFoldDB" id="A0A672YWN9"/>
<dbReference type="SMART" id="SM00020">
    <property type="entry name" value="Tryp_SPc"/>
    <property type="match status" value="1"/>
</dbReference>
<comment type="subcellular location">
    <subcellularLocation>
        <location evidence="1">Secreted</location>
        <location evidence="1">Extracellular space</location>
    </subcellularLocation>
</comment>
<dbReference type="Gene3D" id="2.40.10.10">
    <property type="entry name" value="Trypsin-like serine proteases"/>
    <property type="match status" value="2"/>
</dbReference>
<dbReference type="GO" id="GO:0005576">
    <property type="term" value="C:extracellular region"/>
    <property type="evidence" value="ECO:0007669"/>
    <property type="project" value="UniProtKB-SubCell"/>
</dbReference>
<proteinExistence type="predicted"/>
<evidence type="ECO:0000256" key="4">
    <source>
        <dbReference type="ARBA" id="ARBA00023157"/>
    </source>
</evidence>
<dbReference type="PRINTS" id="PR00722">
    <property type="entry name" value="CHYMOTRYPSIN"/>
</dbReference>
<dbReference type="InParanoid" id="A0A672YWN9"/>
<dbReference type="Ensembl" id="ENSSORT00005009321.1">
    <property type="protein sequence ID" value="ENSSORP00005009018.1"/>
    <property type="gene ID" value="ENSSORG00005004962.1"/>
</dbReference>
<dbReference type="Proteomes" id="UP000472271">
    <property type="component" value="Chromosome 4"/>
</dbReference>
<dbReference type="CDD" id="cd00190">
    <property type="entry name" value="Tryp_SPc"/>
    <property type="match status" value="1"/>
</dbReference>
<reference evidence="9" key="2">
    <citation type="submission" date="2025-08" db="UniProtKB">
        <authorList>
            <consortium name="Ensembl"/>
        </authorList>
    </citation>
    <scope>IDENTIFICATION</scope>
</reference>
<feature type="domain" description="Peptidase S1" evidence="8">
    <location>
        <begin position="18"/>
        <end position="249"/>
    </location>
</feature>
<name>A0A672YWN9_9TELE</name>
<dbReference type="FunCoup" id="A0A672YWN9">
    <property type="interactions" value="6"/>
</dbReference>
<evidence type="ECO:0000256" key="6">
    <source>
        <dbReference type="ARBA" id="ARBA00038868"/>
    </source>
</evidence>
<dbReference type="PANTHER" id="PTHR24271:SF81">
    <property type="entry name" value="GRANZYME B"/>
    <property type="match status" value="1"/>
</dbReference>
<dbReference type="Pfam" id="PF00089">
    <property type="entry name" value="Trypsin"/>
    <property type="match status" value="1"/>
</dbReference>
<organism evidence="9 10">
    <name type="scientific">Sphaeramia orbicularis</name>
    <name type="common">orbiculate cardinalfish</name>
    <dbReference type="NCBI Taxonomy" id="375764"/>
    <lineage>
        <taxon>Eukaryota</taxon>
        <taxon>Metazoa</taxon>
        <taxon>Chordata</taxon>
        <taxon>Craniata</taxon>
        <taxon>Vertebrata</taxon>
        <taxon>Euteleostomi</taxon>
        <taxon>Actinopterygii</taxon>
        <taxon>Neopterygii</taxon>
        <taxon>Teleostei</taxon>
        <taxon>Neoteleostei</taxon>
        <taxon>Acanthomorphata</taxon>
        <taxon>Gobiaria</taxon>
        <taxon>Kurtiformes</taxon>
        <taxon>Apogonoidei</taxon>
        <taxon>Apogonidae</taxon>
        <taxon>Apogoninae</taxon>
        <taxon>Sphaeramia</taxon>
    </lineage>
</organism>
<evidence type="ECO:0000256" key="1">
    <source>
        <dbReference type="ARBA" id="ARBA00004239"/>
    </source>
</evidence>
<dbReference type="InterPro" id="IPR033116">
    <property type="entry name" value="TRYPSIN_SER"/>
</dbReference>
<protein>
    <recommendedName>
        <fullName evidence="6">trypsin</fullName>
        <ecNumber evidence="6">3.4.21.4</ecNumber>
    </recommendedName>
</protein>
<keyword evidence="4" id="KW-1015">Disulfide bond</keyword>
<feature type="signal peptide" evidence="7">
    <location>
        <begin position="1"/>
        <end position="17"/>
    </location>
</feature>
<keyword evidence="10" id="KW-1185">Reference proteome</keyword>
<gene>
    <name evidence="9" type="primary">LOC115418237</name>
</gene>
<dbReference type="PANTHER" id="PTHR24271">
    <property type="entry name" value="KALLIKREIN-RELATED"/>
    <property type="match status" value="1"/>
</dbReference>
<feature type="chain" id="PRO_5025537430" description="trypsin" evidence="7">
    <location>
        <begin position="18"/>
        <end position="257"/>
    </location>
</feature>
<dbReference type="EC" id="3.4.21.4" evidence="6"/>
<accession>A0A672YWN9</accession>
<dbReference type="InterPro" id="IPR043504">
    <property type="entry name" value="Peptidase_S1_PA_chymotrypsin"/>
</dbReference>
<dbReference type="GO" id="GO:0004252">
    <property type="term" value="F:serine-type endopeptidase activity"/>
    <property type="evidence" value="ECO:0007669"/>
    <property type="project" value="UniProtKB-EC"/>
</dbReference>
<evidence type="ECO:0000256" key="2">
    <source>
        <dbReference type="ARBA" id="ARBA00022729"/>
    </source>
</evidence>
<evidence type="ECO:0000256" key="5">
    <source>
        <dbReference type="ARBA" id="ARBA00036320"/>
    </source>
</evidence>
<dbReference type="SUPFAM" id="SSF50494">
    <property type="entry name" value="Trypsin-like serine proteases"/>
    <property type="match status" value="1"/>
</dbReference>
<dbReference type="GO" id="GO:0006508">
    <property type="term" value="P:proteolysis"/>
    <property type="evidence" value="ECO:0007669"/>
    <property type="project" value="InterPro"/>
</dbReference>
<dbReference type="PROSITE" id="PS00135">
    <property type="entry name" value="TRYPSIN_SER"/>
    <property type="match status" value="1"/>
</dbReference>
<evidence type="ECO:0000259" key="8">
    <source>
        <dbReference type="PROSITE" id="PS50240"/>
    </source>
</evidence>
<dbReference type="InterPro" id="IPR001254">
    <property type="entry name" value="Trypsin_dom"/>
</dbReference>
<dbReference type="PROSITE" id="PS50240">
    <property type="entry name" value="TRYPSIN_DOM"/>
    <property type="match status" value="1"/>
</dbReference>
<evidence type="ECO:0000313" key="10">
    <source>
        <dbReference type="Proteomes" id="UP000472271"/>
    </source>
</evidence>
<keyword evidence="2 7" id="KW-0732">Signal</keyword>
<reference evidence="9" key="1">
    <citation type="submission" date="2019-06" db="EMBL/GenBank/DDBJ databases">
        <authorList>
            <consortium name="Wellcome Sanger Institute Data Sharing"/>
        </authorList>
    </citation>
    <scope>NUCLEOTIDE SEQUENCE [LARGE SCALE GENOMIC DNA]</scope>
</reference>
<dbReference type="InterPro" id="IPR009003">
    <property type="entry name" value="Peptidase_S1_PA"/>
</dbReference>
<sequence>LSPFIVILSSVFFHTEAIYGGREAVPHSRPYMVLLERMMPNGETKYCGGFLLNEDFVMTAAYCEARHPNVLLGLHNFKKKENIQTISAVKLFPYKDYDPAEFRNDLMLIKLSSKATLSSNVRPITLADHKDPAPESCIVPGWGRHDQTRHMSVVLREVNLTLISSESCEEHNSYCSEGEKRPAEVSVFIEHNGQITYGVFVGDSGGPLVCENGKAYGVVSSYKTTTNGQKMSYFTKISDYREWIDCTMKYNSLQKNL</sequence>
<comment type="catalytic activity">
    <reaction evidence="5">
        <text>Preferential cleavage: Arg-|-Xaa, Lys-|-Xaa.</text>
        <dbReference type="EC" id="3.4.21.4"/>
    </reaction>
</comment>
<reference evidence="9" key="3">
    <citation type="submission" date="2025-09" db="UniProtKB">
        <authorList>
            <consortium name="Ensembl"/>
        </authorList>
    </citation>
    <scope>IDENTIFICATION</scope>
</reference>
<keyword evidence="3" id="KW-0865">Zymogen</keyword>
<evidence type="ECO:0000313" key="9">
    <source>
        <dbReference type="Ensembl" id="ENSSORP00005009018.1"/>
    </source>
</evidence>
<evidence type="ECO:0000256" key="3">
    <source>
        <dbReference type="ARBA" id="ARBA00023145"/>
    </source>
</evidence>
<evidence type="ECO:0000256" key="7">
    <source>
        <dbReference type="SAM" id="SignalP"/>
    </source>
</evidence>
<dbReference type="InterPro" id="IPR001314">
    <property type="entry name" value="Peptidase_S1A"/>
</dbReference>